<evidence type="ECO:0000313" key="4">
    <source>
        <dbReference type="Proteomes" id="UP000594468"/>
    </source>
</evidence>
<dbReference type="SMART" id="SM00245">
    <property type="entry name" value="TSPc"/>
    <property type="match status" value="1"/>
</dbReference>
<keyword evidence="4" id="KW-1185">Reference proteome</keyword>
<dbReference type="PANTHER" id="PTHR32060:SF30">
    <property type="entry name" value="CARBOXY-TERMINAL PROCESSING PROTEASE CTPA"/>
    <property type="match status" value="1"/>
</dbReference>
<dbReference type="GO" id="GO:0030288">
    <property type="term" value="C:outer membrane-bounded periplasmic space"/>
    <property type="evidence" value="ECO:0007669"/>
    <property type="project" value="TreeGrafter"/>
</dbReference>
<dbReference type="GO" id="GO:0008236">
    <property type="term" value="F:serine-type peptidase activity"/>
    <property type="evidence" value="ECO:0007669"/>
    <property type="project" value="InterPro"/>
</dbReference>
<dbReference type="InterPro" id="IPR001478">
    <property type="entry name" value="PDZ"/>
</dbReference>
<dbReference type="RefSeq" id="WP_195170299.1">
    <property type="nucleotide sequence ID" value="NZ_CP062983.1"/>
</dbReference>
<dbReference type="InterPro" id="IPR005151">
    <property type="entry name" value="Tail-specific_protease"/>
</dbReference>
<dbReference type="AlphaFoldDB" id="A0A7S8ID61"/>
<sequence>MAYRKHLILVLLMFVLAVSVTVVSAIGEDDATTPPSDDEVAPGEMAPIVDDEGGPVVLHGTVTYTNPFFTSGVSQPLIILEDQAGFVDRNEYFLFPPESQVLGQITTNFYDSPFGYSLALPIEPQGSLRDVDNDDEQDTGVMVFAVAYWSNTFGDPLLEERDMYGGGWSGAYASTRTSTNPDLQGEYVGGQILVYAPDDEQGFPSGFGDDGLLFTDDDPIVTLPQGYTVVNMDTDPFTFDRSREQVLDLYEPEVSAVDDFSGMDYVEAFDAMVEKMRVEYAFSEYYDLDWDELSETYRPQVQAADASHDAYLFAMAIRDLLWEIPDGHVSMSLDLLIEDFQGETAGGLGIAIRELDDGRVIVNYLVPGTPAEEVGMELGTEIVAIDGTPIDEYLDNTFIWAHQALATEHAKRLQQLRYATRFEMGTTVEVTFINPGEEEQTVSMDVVPESDSFSFSSFNAGVTGIELPVEFEILPSGYGLVSIYSFSDDEYLTVQLWERMIETFKASGVPGIIIDMRNNGGGSGFLADQMSAYFFEEPIVVGNSGVYNEDYGDFYFDERGEDKLYLPPEELIYPGPVAVIVSPACFSACEFFSYNFTLRDDAAIVGFYPTGGLGGGVEDFYMPEGISIRFTVSRAVDPEDNIHIEGQGVAPTVTVPVTEENLFSEADVLLTAAEDALTEMVRGVTVDGGSLSFGSSYGTISATANVQPDTGVQYTVNLPAGALVSFFVEDADGTKDTYLAIYDETNTVLLADNDDMEDGSPNSALVELSVGDTSFPVVVEMRLKEGQEAGDLTLTIESVPEASQ</sequence>
<organism evidence="3 4">
    <name type="scientific">Phototrophicus methaneseepsis</name>
    <dbReference type="NCBI Taxonomy" id="2710758"/>
    <lineage>
        <taxon>Bacteria</taxon>
        <taxon>Bacillati</taxon>
        <taxon>Chloroflexota</taxon>
        <taxon>Candidatus Thermofontia</taxon>
        <taxon>Phototrophicales</taxon>
        <taxon>Phototrophicaceae</taxon>
        <taxon>Phototrophicus</taxon>
    </lineage>
</organism>
<keyword evidence="1" id="KW-0732">Signal</keyword>
<dbReference type="InterPro" id="IPR036034">
    <property type="entry name" value="PDZ_sf"/>
</dbReference>
<name>A0A7S8ID61_9CHLR</name>
<dbReference type="GO" id="GO:0006508">
    <property type="term" value="P:proteolysis"/>
    <property type="evidence" value="ECO:0007669"/>
    <property type="project" value="InterPro"/>
</dbReference>
<feature type="domain" description="PDZ" evidence="2">
    <location>
        <begin position="337"/>
        <end position="390"/>
    </location>
</feature>
<dbReference type="SUPFAM" id="SSF52096">
    <property type="entry name" value="ClpP/crotonase"/>
    <property type="match status" value="1"/>
</dbReference>
<proteinExistence type="predicted"/>
<dbReference type="GO" id="GO:0004175">
    <property type="term" value="F:endopeptidase activity"/>
    <property type="evidence" value="ECO:0007669"/>
    <property type="project" value="TreeGrafter"/>
</dbReference>
<evidence type="ECO:0000256" key="1">
    <source>
        <dbReference type="SAM" id="SignalP"/>
    </source>
</evidence>
<protein>
    <submittedName>
        <fullName evidence="3">PDZ domain-containing protein</fullName>
    </submittedName>
</protein>
<dbReference type="GO" id="GO:0007165">
    <property type="term" value="P:signal transduction"/>
    <property type="evidence" value="ECO:0007669"/>
    <property type="project" value="TreeGrafter"/>
</dbReference>
<dbReference type="KEGG" id="pmet:G4Y79_21480"/>
<dbReference type="PROSITE" id="PS50106">
    <property type="entry name" value="PDZ"/>
    <property type="match status" value="1"/>
</dbReference>
<dbReference type="InterPro" id="IPR029045">
    <property type="entry name" value="ClpP/crotonase-like_dom_sf"/>
</dbReference>
<evidence type="ECO:0000313" key="3">
    <source>
        <dbReference type="EMBL" id="QPC82230.1"/>
    </source>
</evidence>
<reference evidence="3 4" key="1">
    <citation type="submission" date="2020-02" db="EMBL/GenBank/DDBJ databases">
        <authorList>
            <person name="Zheng R.K."/>
            <person name="Sun C.M."/>
        </authorList>
    </citation>
    <scope>NUCLEOTIDE SEQUENCE [LARGE SCALE GENOMIC DNA]</scope>
    <source>
        <strain evidence="4">rifampicinis</strain>
    </source>
</reference>
<dbReference type="CDD" id="cd06567">
    <property type="entry name" value="Peptidase_S41"/>
    <property type="match status" value="1"/>
</dbReference>
<dbReference type="Gene3D" id="3.30.750.44">
    <property type="match status" value="1"/>
</dbReference>
<dbReference type="Proteomes" id="UP000594468">
    <property type="component" value="Chromosome"/>
</dbReference>
<dbReference type="EMBL" id="CP062983">
    <property type="protein sequence ID" value="QPC82230.1"/>
    <property type="molecule type" value="Genomic_DNA"/>
</dbReference>
<gene>
    <name evidence="3" type="ORF">G4Y79_21480</name>
</gene>
<feature type="chain" id="PRO_5032995268" evidence="1">
    <location>
        <begin position="25"/>
        <end position="804"/>
    </location>
</feature>
<dbReference type="Gene3D" id="3.90.226.10">
    <property type="entry name" value="2-enoyl-CoA Hydratase, Chain A, domain 1"/>
    <property type="match status" value="1"/>
</dbReference>
<accession>A0A7S8ID61</accession>
<evidence type="ECO:0000259" key="2">
    <source>
        <dbReference type="PROSITE" id="PS50106"/>
    </source>
</evidence>
<dbReference type="Gene3D" id="2.30.42.10">
    <property type="match status" value="1"/>
</dbReference>
<feature type="signal peptide" evidence="1">
    <location>
        <begin position="1"/>
        <end position="24"/>
    </location>
</feature>
<dbReference type="Pfam" id="PF03572">
    <property type="entry name" value="Peptidase_S41"/>
    <property type="match status" value="1"/>
</dbReference>
<dbReference type="PANTHER" id="PTHR32060">
    <property type="entry name" value="TAIL-SPECIFIC PROTEASE"/>
    <property type="match status" value="1"/>
</dbReference>
<dbReference type="SUPFAM" id="SSF50156">
    <property type="entry name" value="PDZ domain-like"/>
    <property type="match status" value="1"/>
</dbReference>